<evidence type="ECO:0000256" key="4">
    <source>
        <dbReference type="ARBA" id="ARBA00022989"/>
    </source>
</evidence>
<dbReference type="Proteomes" id="UP000217790">
    <property type="component" value="Unassembled WGS sequence"/>
</dbReference>
<keyword evidence="5 6" id="KW-0472">Membrane</keyword>
<dbReference type="AlphaFoldDB" id="A0A2H3CJD5"/>
<dbReference type="InterPro" id="IPR003807">
    <property type="entry name" value="DUF202"/>
</dbReference>
<keyword evidence="4 6" id="KW-1133">Transmembrane helix</keyword>
<accession>A0A2H3CJD5</accession>
<comment type="subcellular location">
    <subcellularLocation>
        <location evidence="1">Cell membrane</location>
        <topology evidence="1">Multi-pass membrane protein</topology>
    </subcellularLocation>
</comment>
<feature type="domain" description="DUF202" evidence="7">
    <location>
        <begin position="47"/>
        <end position="117"/>
    </location>
</feature>
<sequence length="156" mass="16648">MIHSFGDTLSSCYSTLSAVSVPPDFTTTTTGGLKISLTLQNNGSVARDHLASERTFLAYVRTSLALASAGVALVQFFSISSIHPGRIQIYARPIGAATIVLAIILLVIAVIRFFSVQTYLTRGLFPVAQAFVFAVFAFLTALITVVFGALVSQRES</sequence>
<reference evidence="9" key="1">
    <citation type="journal article" date="2017" name="Nat. Ecol. Evol.">
        <title>Genome expansion and lineage-specific genetic innovations in the forest pathogenic fungi Armillaria.</title>
        <authorList>
            <person name="Sipos G."/>
            <person name="Prasanna A.N."/>
            <person name="Walter M.C."/>
            <person name="O'Connor E."/>
            <person name="Balint B."/>
            <person name="Krizsan K."/>
            <person name="Kiss B."/>
            <person name="Hess J."/>
            <person name="Varga T."/>
            <person name="Slot J."/>
            <person name="Riley R."/>
            <person name="Boka B."/>
            <person name="Rigling D."/>
            <person name="Barry K."/>
            <person name="Lee J."/>
            <person name="Mihaltcheva S."/>
            <person name="LaButti K."/>
            <person name="Lipzen A."/>
            <person name="Waldron R."/>
            <person name="Moloney N.M."/>
            <person name="Sperisen C."/>
            <person name="Kredics L."/>
            <person name="Vagvoelgyi C."/>
            <person name="Patrignani A."/>
            <person name="Fitzpatrick D."/>
            <person name="Nagy I."/>
            <person name="Doyle S."/>
            <person name="Anderson J.B."/>
            <person name="Grigoriev I.V."/>
            <person name="Gueldener U."/>
            <person name="Muensterkoetter M."/>
            <person name="Nagy L.G."/>
        </authorList>
    </citation>
    <scope>NUCLEOTIDE SEQUENCE [LARGE SCALE GENOMIC DNA]</scope>
    <source>
        <strain evidence="9">Ar21-2</strain>
    </source>
</reference>
<keyword evidence="9" id="KW-1185">Reference proteome</keyword>
<protein>
    <recommendedName>
        <fullName evidence="7">DUF202 domain-containing protein</fullName>
    </recommendedName>
</protein>
<feature type="transmembrane region" description="Helical" evidence="6">
    <location>
        <begin position="89"/>
        <end position="115"/>
    </location>
</feature>
<dbReference type="InParanoid" id="A0A2H3CJD5"/>
<evidence type="ECO:0000256" key="2">
    <source>
        <dbReference type="ARBA" id="ARBA00022475"/>
    </source>
</evidence>
<evidence type="ECO:0000256" key="1">
    <source>
        <dbReference type="ARBA" id="ARBA00004651"/>
    </source>
</evidence>
<evidence type="ECO:0000259" key="7">
    <source>
        <dbReference type="Pfam" id="PF02656"/>
    </source>
</evidence>
<keyword evidence="2" id="KW-1003">Cell membrane</keyword>
<evidence type="ECO:0000256" key="3">
    <source>
        <dbReference type="ARBA" id="ARBA00022692"/>
    </source>
</evidence>
<dbReference type="InterPro" id="IPR052053">
    <property type="entry name" value="IM_YidH-like"/>
</dbReference>
<keyword evidence="3 6" id="KW-0812">Transmembrane</keyword>
<dbReference type="Pfam" id="PF02656">
    <property type="entry name" value="DUF202"/>
    <property type="match status" value="1"/>
</dbReference>
<dbReference type="PANTHER" id="PTHR34187:SF2">
    <property type="entry name" value="DUF202 DOMAIN-CONTAINING PROTEIN"/>
    <property type="match status" value="1"/>
</dbReference>
<dbReference type="OrthoDB" id="199599at2759"/>
<organism evidence="8 9">
    <name type="scientific">Armillaria gallica</name>
    <name type="common">Bulbous honey fungus</name>
    <name type="synonym">Armillaria bulbosa</name>
    <dbReference type="NCBI Taxonomy" id="47427"/>
    <lineage>
        <taxon>Eukaryota</taxon>
        <taxon>Fungi</taxon>
        <taxon>Dikarya</taxon>
        <taxon>Basidiomycota</taxon>
        <taxon>Agaricomycotina</taxon>
        <taxon>Agaricomycetes</taxon>
        <taxon>Agaricomycetidae</taxon>
        <taxon>Agaricales</taxon>
        <taxon>Marasmiineae</taxon>
        <taxon>Physalacriaceae</taxon>
        <taxon>Armillaria</taxon>
    </lineage>
</organism>
<evidence type="ECO:0000256" key="5">
    <source>
        <dbReference type="ARBA" id="ARBA00023136"/>
    </source>
</evidence>
<feature type="transmembrane region" description="Helical" evidence="6">
    <location>
        <begin position="56"/>
        <end position="77"/>
    </location>
</feature>
<evidence type="ECO:0000313" key="9">
    <source>
        <dbReference type="Proteomes" id="UP000217790"/>
    </source>
</evidence>
<proteinExistence type="predicted"/>
<dbReference type="PANTHER" id="PTHR34187">
    <property type="entry name" value="FGR18P"/>
    <property type="match status" value="1"/>
</dbReference>
<dbReference type="EMBL" id="KZ293789">
    <property type="protein sequence ID" value="PBK79302.1"/>
    <property type="molecule type" value="Genomic_DNA"/>
</dbReference>
<feature type="transmembrane region" description="Helical" evidence="6">
    <location>
        <begin position="127"/>
        <end position="151"/>
    </location>
</feature>
<evidence type="ECO:0000256" key="6">
    <source>
        <dbReference type="SAM" id="Phobius"/>
    </source>
</evidence>
<dbReference type="GO" id="GO:0005886">
    <property type="term" value="C:plasma membrane"/>
    <property type="evidence" value="ECO:0007669"/>
    <property type="project" value="UniProtKB-SubCell"/>
</dbReference>
<evidence type="ECO:0000313" key="8">
    <source>
        <dbReference type="EMBL" id="PBK79302.1"/>
    </source>
</evidence>
<gene>
    <name evidence="8" type="ORF">ARMGADRAFT_1093273</name>
</gene>
<name>A0A2H3CJD5_ARMGA</name>